<dbReference type="RefSeq" id="WP_018679928.1">
    <property type="nucleotide sequence ID" value="NZ_AYEV01000024.1"/>
</dbReference>
<dbReference type="PATRIC" id="fig|1120928.5.peg.2352"/>
<dbReference type="PROSITE" id="PS51257">
    <property type="entry name" value="PROKAR_LIPOPROTEIN"/>
    <property type="match status" value="1"/>
</dbReference>
<dbReference type="SUPFAM" id="SSF53474">
    <property type="entry name" value="alpha/beta-Hydrolases"/>
    <property type="match status" value="1"/>
</dbReference>
<dbReference type="Gene3D" id="3.40.50.1820">
    <property type="entry name" value="alpha/beta hydrolase"/>
    <property type="match status" value="1"/>
</dbReference>
<dbReference type="eggNOG" id="ENOG5032N15">
    <property type="taxonomic scope" value="Bacteria"/>
</dbReference>
<proteinExistence type="predicted"/>
<keyword evidence="2" id="KW-1185">Reference proteome</keyword>
<dbReference type="STRING" id="202955.GCA_000759995_00248"/>
<name>V2V1Y3_9GAMM</name>
<comment type="caution">
    <text evidence="1">The sequence shown here is derived from an EMBL/GenBank/DDBJ whole genome shotgun (WGS) entry which is preliminary data.</text>
</comment>
<evidence type="ECO:0000313" key="2">
    <source>
        <dbReference type="Proteomes" id="UP000017404"/>
    </source>
</evidence>
<dbReference type="OrthoDB" id="7042013at2"/>
<sequence length="321" mass="37060">MLKKIILITISIAVSGCSLIAPERLDKYWCNEPYLKENSKQFGPDELVAARKGYMYVTAAALALQGNNEEDKNHWIEIPKRLEPIQLQSIDKNQPYKIKGPKGFEARAFLLHDKKQPDQIEALVIAYTGSQMDDFKNDWYLADFKGDMSQYNQARELLKTLSTQYPHVHKIVVTGFSLGGALAAHVALHPDTSKYVSEVWTFNPSGRIHDLRTKAEKRAMANSKERDPRFWLVANYSEAVRYTRSLTAHYIFGFDWIPAPKDQFVNKVELYKTNPIQGHFRYILFRDLMWAAELDARINKAEYNEPLEILRKTHFSACKLQ</sequence>
<dbReference type="EMBL" id="AYEV01000024">
    <property type="protein sequence ID" value="ESK54886.1"/>
    <property type="molecule type" value="Genomic_DNA"/>
</dbReference>
<dbReference type="GO" id="GO:0006629">
    <property type="term" value="P:lipid metabolic process"/>
    <property type="evidence" value="ECO:0007669"/>
    <property type="project" value="InterPro"/>
</dbReference>
<organism evidence="1 2">
    <name type="scientific">Acinetobacter tjernbergiae DSM 14971 = CIP 107465</name>
    <dbReference type="NCBI Taxonomy" id="1120928"/>
    <lineage>
        <taxon>Bacteria</taxon>
        <taxon>Pseudomonadati</taxon>
        <taxon>Pseudomonadota</taxon>
        <taxon>Gammaproteobacteria</taxon>
        <taxon>Moraxellales</taxon>
        <taxon>Moraxellaceae</taxon>
        <taxon>Acinetobacter</taxon>
    </lineage>
</organism>
<accession>V2V1Y3</accession>
<evidence type="ECO:0000313" key="1">
    <source>
        <dbReference type="EMBL" id="ESK54886.1"/>
    </source>
</evidence>
<dbReference type="Pfam" id="PF26363">
    <property type="entry name" value="Phospholipase-like"/>
    <property type="match status" value="1"/>
</dbReference>
<protein>
    <submittedName>
        <fullName evidence="1">Uncharacterized protein</fullName>
    </submittedName>
</protein>
<dbReference type="Proteomes" id="UP000017404">
    <property type="component" value="Unassembled WGS sequence"/>
</dbReference>
<gene>
    <name evidence="1" type="ORF">F990_02329</name>
</gene>
<dbReference type="InterPro" id="IPR029058">
    <property type="entry name" value="AB_hydrolase_fold"/>
</dbReference>
<reference evidence="1 2" key="1">
    <citation type="submission" date="2013-10" db="EMBL/GenBank/DDBJ databases">
        <title>The Genome Sequence of Acinetobacter tjernbergiae CIP107465.</title>
        <authorList>
            <consortium name="The Broad Institute Genomics Platform"/>
            <consortium name="The Broad Institute Genome Sequencing Center for Infectious Disease"/>
            <person name="Cerqueira G."/>
            <person name="Feldgarden M."/>
            <person name="Courvalin P."/>
            <person name="Grillot-Courvalin C."/>
            <person name="Clermont D."/>
            <person name="Rocha E."/>
            <person name="Yoon E.-J."/>
            <person name="Nemec A."/>
            <person name="Young S.K."/>
            <person name="Zeng Q."/>
            <person name="Gargeya S."/>
            <person name="Fitzgerald M."/>
            <person name="Abouelleil A."/>
            <person name="Alvarado L."/>
            <person name="Berlin A.M."/>
            <person name="Chapman S.B."/>
            <person name="Gainer-Dewar J."/>
            <person name="Goldberg J."/>
            <person name="Gnerre S."/>
            <person name="Griggs A."/>
            <person name="Gujja S."/>
            <person name="Hansen M."/>
            <person name="Howarth C."/>
            <person name="Imamovic A."/>
            <person name="Ireland A."/>
            <person name="Larimer J."/>
            <person name="McCowan C."/>
            <person name="Murphy C."/>
            <person name="Pearson M."/>
            <person name="Poon T.W."/>
            <person name="Priest M."/>
            <person name="Roberts A."/>
            <person name="Saif S."/>
            <person name="Shea T."/>
            <person name="Sykes S."/>
            <person name="Wortman J."/>
            <person name="Nusbaum C."/>
            <person name="Birren B."/>
        </authorList>
    </citation>
    <scope>NUCLEOTIDE SEQUENCE [LARGE SCALE GENOMIC DNA]</scope>
    <source>
        <strain evidence="1 2">CIP 107465</strain>
    </source>
</reference>
<dbReference type="AlphaFoldDB" id="V2V1Y3"/>